<organism evidence="1 2">
    <name type="scientific">Liparis tanakae</name>
    <name type="common">Tanaka's snailfish</name>
    <dbReference type="NCBI Taxonomy" id="230148"/>
    <lineage>
        <taxon>Eukaryota</taxon>
        <taxon>Metazoa</taxon>
        <taxon>Chordata</taxon>
        <taxon>Craniata</taxon>
        <taxon>Vertebrata</taxon>
        <taxon>Euteleostomi</taxon>
        <taxon>Actinopterygii</taxon>
        <taxon>Neopterygii</taxon>
        <taxon>Teleostei</taxon>
        <taxon>Neoteleostei</taxon>
        <taxon>Acanthomorphata</taxon>
        <taxon>Eupercaria</taxon>
        <taxon>Perciformes</taxon>
        <taxon>Cottioidei</taxon>
        <taxon>Cottales</taxon>
        <taxon>Liparidae</taxon>
        <taxon>Liparis</taxon>
    </lineage>
</organism>
<reference evidence="1 2" key="1">
    <citation type="submission" date="2019-03" db="EMBL/GenBank/DDBJ databases">
        <title>First draft genome of Liparis tanakae, snailfish: a comprehensive survey of snailfish specific genes.</title>
        <authorList>
            <person name="Kim W."/>
            <person name="Song I."/>
            <person name="Jeong J.-H."/>
            <person name="Kim D."/>
            <person name="Kim S."/>
            <person name="Ryu S."/>
            <person name="Song J.Y."/>
            <person name="Lee S.K."/>
        </authorList>
    </citation>
    <scope>NUCLEOTIDE SEQUENCE [LARGE SCALE GENOMIC DNA]</scope>
    <source>
        <tissue evidence="1">Muscle</tissue>
    </source>
</reference>
<protein>
    <submittedName>
        <fullName evidence="1">Uncharacterized protein</fullName>
    </submittedName>
</protein>
<dbReference type="Proteomes" id="UP000314294">
    <property type="component" value="Unassembled WGS sequence"/>
</dbReference>
<gene>
    <name evidence="1" type="ORF">EYF80_026761</name>
</gene>
<accession>A0A4Z2HDD5</accession>
<name>A0A4Z2HDD5_9TELE</name>
<dbReference type="EMBL" id="SRLO01000281">
    <property type="protein sequence ID" value="TNN63033.1"/>
    <property type="molecule type" value="Genomic_DNA"/>
</dbReference>
<evidence type="ECO:0000313" key="2">
    <source>
        <dbReference type="Proteomes" id="UP000314294"/>
    </source>
</evidence>
<proteinExistence type="predicted"/>
<keyword evidence="2" id="KW-1185">Reference proteome</keyword>
<evidence type="ECO:0000313" key="1">
    <source>
        <dbReference type="EMBL" id="TNN63033.1"/>
    </source>
</evidence>
<sequence>MPGRPSAAARAHVCQRMDPKDLGILCLFSLCCHEVNDIPQHLLQVVGRRFKSSTPRRNLSIKRMISAIMGSIELNWLP</sequence>
<comment type="caution">
    <text evidence="1">The sequence shown here is derived from an EMBL/GenBank/DDBJ whole genome shotgun (WGS) entry which is preliminary data.</text>
</comment>
<dbReference type="AlphaFoldDB" id="A0A4Z2HDD5"/>